<dbReference type="Gene3D" id="2.40.37.20">
    <property type="entry name" value="D-serine dehydratase-like domain"/>
    <property type="match status" value="1"/>
</dbReference>
<evidence type="ECO:0000256" key="7">
    <source>
        <dbReference type="ARBA" id="ARBA00022898"/>
    </source>
</evidence>
<name>Q6CKG7_KLULA</name>
<evidence type="ECO:0000256" key="1">
    <source>
        <dbReference type="ARBA" id="ARBA00001933"/>
    </source>
</evidence>
<dbReference type="KEGG" id="kla:KLLA0_F10813g"/>
<dbReference type="InterPro" id="IPR026956">
    <property type="entry name" value="D-ser_dehydrat-like_dom"/>
</dbReference>
<sequence>MATQLSPSERYPLDPAGVQESIRNAYKGRHYKELPTPALIMKEPVIDSNISTLLQSIDSINSLLERPVKYRAHIKTHKTIEGTLKQLGHNLPEYDGPKYGSIVVSTLREAYLVLDYHEKKKTKIVTDMAYGLPACVPDIIPQLYEISKKVDHFRIFVDNIQHIDFLEKFAKELGDPDFKWSVFVKIDCGTHRAGVFLEEDLIALLERLLKATDSIELFGFYAHAGHSYSKSSAEANESVLREEIDHVNNACNTLLAIDEEYPVSKLILSVGASPTARSFQYATNTSELSQYINNLHGTLELHAGNLMISDLQQVSTGAITEHNISSFVLGTVISQYPKRGNSIGEMLTNTGVLSMTKEVSHKFPGYGLLPEHPEYGQWFLQRLSQEHGILQPLDDDCKMIPHGTKVEILMQHVCITMACFGHYFVVNDEGIITDVWIPCRGW</sequence>
<evidence type="ECO:0000256" key="3">
    <source>
        <dbReference type="ARBA" id="ARBA00005323"/>
    </source>
</evidence>
<comment type="cofactor">
    <cofactor evidence="2">
        <name>Zn(2+)</name>
        <dbReference type="ChEBI" id="CHEBI:29105"/>
    </cofactor>
</comment>
<dbReference type="GO" id="GO:0036088">
    <property type="term" value="P:D-serine catabolic process"/>
    <property type="evidence" value="ECO:0007669"/>
    <property type="project" value="TreeGrafter"/>
</dbReference>
<evidence type="ECO:0000256" key="5">
    <source>
        <dbReference type="ARBA" id="ARBA00022723"/>
    </source>
</evidence>
<comment type="catalytic activity">
    <reaction evidence="9">
        <text>D-serine = pyruvate + NH4(+)</text>
        <dbReference type="Rhea" id="RHEA:13977"/>
        <dbReference type="ChEBI" id="CHEBI:15361"/>
        <dbReference type="ChEBI" id="CHEBI:28938"/>
        <dbReference type="ChEBI" id="CHEBI:35247"/>
        <dbReference type="EC" id="4.3.1.18"/>
    </reaction>
    <physiologicalReaction direction="left-to-right" evidence="9">
        <dbReference type="Rhea" id="RHEA:13978"/>
    </physiologicalReaction>
</comment>
<comment type="cofactor">
    <cofactor evidence="1">
        <name>pyridoxal 5'-phosphate</name>
        <dbReference type="ChEBI" id="CHEBI:597326"/>
    </cofactor>
</comment>
<evidence type="ECO:0000256" key="11">
    <source>
        <dbReference type="ARBA" id="ARBA00066349"/>
    </source>
</evidence>
<accession>Q6CKG7</accession>
<evidence type="ECO:0000256" key="9">
    <source>
        <dbReference type="ARBA" id="ARBA00051198"/>
    </source>
</evidence>
<dbReference type="STRING" id="284590.Q6CKG7"/>
<evidence type="ECO:0000313" key="15">
    <source>
        <dbReference type="EMBL" id="CAG98280.1"/>
    </source>
</evidence>
<keyword evidence="7" id="KW-0663">Pyridoxal phosphate</keyword>
<dbReference type="InterPro" id="IPR029066">
    <property type="entry name" value="PLP-binding_barrel"/>
</dbReference>
<evidence type="ECO:0000256" key="13">
    <source>
        <dbReference type="ARBA" id="ARBA00075219"/>
    </source>
</evidence>
<evidence type="ECO:0000256" key="8">
    <source>
        <dbReference type="ARBA" id="ARBA00023239"/>
    </source>
</evidence>
<dbReference type="GO" id="GO:0009636">
    <property type="term" value="P:response to toxic substance"/>
    <property type="evidence" value="ECO:0007669"/>
    <property type="project" value="UniProtKB-KW"/>
</dbReference>
<dbReference type="SMART" id="SM01119">
    <property type="entry name" value="D-ser_dehydrat"/>
    <property type="match status" value="1"/>
</dbReference>
<dbReference type="InterPro" id="IPR051466">
    <property type="entry name" value="D-amino_acid_metab_enzyme"/>
</dbReference>
<evidence type="ECO:0000256" key="12">
    <source>
        <dbReference type="ARBA" id="ARBA00069616"/>
    </source>
</evidence>
<dbReference type="FunCoup" id="Q6CKG7">
    <property type="interactions" value="47"/>
</dbReference>
<dbReference type="Pfam" id="PF14031">
    <property type="entry name" value="D-ser_dehydrat"/>
    <property type="match status" value="1"/>
</dbReference>
<evidence type="ECO:0000259" key="14">
    <source>
        <dbReference type="SMART" id="SM01119"/>
    </source>
</evidence>
<dbReference type="eggNOG" id="ENOG502QRZ0">
    <property type="taxonomic scope" value="Eukaryota"/>
</dbReference>
<evidence type="ECO:0000256" key="2">
    <source>
        <dbReference type="ARBA" id="ARBA00001947"/>
    </source>
</evidence>
<dbReference type="OMA" id="WPRFYGW"/>
<dbReference type="FunFam" id="3.20.20.10:FF:000016">
    <property type="entry name" value="D-serine dehydratase"/>
    <property type="match status" value="1"/>
</dbReference>
<dbReference type="SUPFAM" id="SSF51419">
    <property type="entry name" value="PLP-binding barrel"/>
    <property type="match status" value="1"/>
</dbReference>
<dbReference type="GO" id="GO:0008721">
    <property type="term" value="F:D-serine ammonia-lyase activity"/>
    <property type="evidence" value="ECO:0007669"/>
    <property type="project" value="UniProtKB-EC"/>
</dbReference>
<dbReference type="PANTHER" id="PTHR28004">
    <property type="entry name" value="ZGC:162816-RELATED"/>
    <property type="match status" value="1"/>
</dbReference>
<dbReference type="EMBL" id="CR382126">
    <property type="protein sequence ID" value="CAG98280.1"/>
    <property type="molecule type" value="Genomic_DNA"/>
</dbReference>
<protein>
    <recommendedName>
        <fullName evidence="12">D-serine dehydratase</fullName>
        <ecNumber evidence="11">4.3.1.18</ecNumber>
    </recommendedName>
    <alternativeName>
        <fullName evidence="13">D-serine deaminase</fullName>
    </alternativeName>
</protein>
<evidence type="ECO:0000256" key="10">
    <source>
        <dbReference type="ARBA" id="ARBA00055764"/>
    </source>
</evidence>
<dbReference type="GO" id="GO:0046872">
    <property type="term" value="F:metal ion binding"/>
    <property type="evidence" value="ECO:0007669"/>
    <property type="project" value="UniProtKB-KW"/>
</dbReference>
<comment type="similarity">
    <text evidence="3">Belongs to the DSD1 family.</text>
</comment>
<dbReference type="Gene3D" id="3.20.20.10">
    <property type="entry name" value="Alanine racemase"/>
    <property type="match status" value="1"/>
</dbReference>
<comment type="function">
    <text evidence="10">Catalyzes the conversion of D-serine to pyruvate and ammonia. May play a role in D-serine detoxification.</text>
</comment>
<evidence type="ECO:0000256" key="4">
    <source>
        <dbReference type="ARBA" id="ARBA00022575"/>
    </source>
</evidence>
<organism evidence="15 16">
    <name type="scientific">Kluyveromyces lactis (strain ATCC 8585 / CBS 2359 / DSM 70799 / NBRC 1267 / NRRL Y-1140 / WM37)</name>
    <name type="common">Yeast</name>
    <name type="synonym">Candida sphaerica</name>
    <dbReference type="NCBI Taxonomy" id="284590"/>
    <lineage>
        <taxon>Eukaryota</taxon>
        <taxon>Fungi</taxon>
        <taxon>Dikarya</taxon>
        <taxon>Ascomycota</taxon>
        <taxon>Saccharomycotina</taxon>
        <taxon>Saccharomycetes</taxon>
        <taxon>Saccharomycetales</taxon>
        <taxon>Saccharomycetaceae</taxon>
        <taxon>Kluyveromyces</taxon>
    </lineage>
</organism>
<keyword evidence="4" id="KW-0216">Detoxification</keyword>
<dbReference type="InterPro" id="IPR042208">
    <property type="entry name" value="D-ser_dehydrat-like_sf"/>
</dbReference>
<feature type="domain" description="D-serine dehydratase-like" evidence="14">
    <location>
        <begin position="325"/>
        <end position="427"/>
    </location>
</feature>
<dbReference type="HOGENOM" id="CLU_031639_0_0_1"/>
<reference evidence="15 16" key="1">
    <citation type="journal article" date="2004" name="Nature">
        <title>Genome evolution in yeasts.</title>
        <authorList>
            <consortium name="Genolevures"/>
            <person name="Dujon B."/>
            <person name="Sherman D."/>
            <person name="Fischer G."/>
            <person name="Durrens P."/>
            <person name="Casaregola S."/>
            <person name="Lafontaine I."/>
            <person name="de Montigny J."/>
            <person name="Marck C."/>
            <person name="Neuveglise C."/>
            <person name="Talla E."/>
            <person name="Goffard N."/>
            <person name="Frangeul L."/>
            <person name="Aigle M."/>
            <person name="Anthouard V."/>
            <person name="Babour A."/>
            <person name="Barbe V."/>
            <person name="Barnay S."/>
            <person name="Blanchin S."/>
            <person name="Beckerich J.M."/>
            <person name="Beyne E."/>
            <person name="Bleykasten C."/>
            <person name="Boisrame A."/>
            <person name="Boyer J."/>
            <person name="Cattolico L."/>
            <person name="Confanioleri F."/>
            <person name="de Daruvar A."/>
            <person name="Despons L."/>
            <person name="Fabre E."/>
            <person name="Fairhead C."/>
            <person name="Ferry-Dumazet H."/>
            <person name="Groppi A."/>
            <person name="Hantraye F."/>
            <person name="Hennequin C."/>
            <person name="Jauniaux N."/>
            <person name="Joyet P."/>
            <person name="Kachouri R."/>
            <person name="Kerrest A."/>
            <person name="Koszul R."/>
            <person name="Lemaire M."/>
            <person name="Lesur I."/>
            <person name="Ma L."/>
            <person name="Muller H."/>
            <person name="Nicaud J.M."/>
            <person name="Nikolski M."/>
            <person name="Oztas S."/>
            <person name="Ozier-Kalogeropoulos O."/>
            <person name="Pellenz S."/>
            <person name="Potier S."/>
            <person name="Richard G.F."/>
            <person name="Straub M.L."/>
            <person name="Suleau A."/>
            <person name="Swennene D."/>
            <person name="Tekaia F."/>
            <person name="Wesolowski-Louvel M."/>
            <person name="Westhof E."/>
            <person name="Wirth B."/>
            <person name="Zeniou-Meyer M."/>
            <person name="Zivanovic I."/>
            <person name="Bolotin-Fukuhara M."/>
            <person name="Thierry A."/>
            <person name="Bouchier C."/>
            <person name="Caudron B."/>
            <person name="Scarpelli C."/>
            <person name="Gaillardin C."/>
            <person name="Weissenbach J."/>
            <person name="Wincker P."/>
            <person name="Souciet J.L."/>
        </authorList>
    </citation>
    <scope>NUCLEOTIDE SEQUENCE [LARGE SCALE GENOMIC DNA]</scope>
    <source>
        <strain evidence="16">ATCC 8585 / CBS 2359 / DSM 70799 / NBRC 1267 / NRRL Y-1140 / WM37</strain>
    </source>
</reference>
<dbReference type="PANTHER" id="PTHR28004:SF2">
    <property type="entry name" value="D-SERINE DEHYDRATASE"/>
    <property type="match status" value="1"/>
</dbReference>
<dbReference type="CDD" id="cd06817">
    <property type="entry name" value="PLPDE_III_DSD"/>
    <property type="match status" value="1"/>
</dbReference>
<keyword evidence="8" id="KW-0456">Lyase</keyword>
<dbReference type="AlphaFoldDB" id="Q6CKG7"/>
<keyword evidence="6" id="KW-0862">Zinc</keyword>
<keyword evidence="16" id="KW-1185">Reference proteome</keyword>
<evidence type="ECO:0000313" key="16">
    <source>
        <dbReference type="Proteomes" id="UP000000598"/>
    </source>
</evidence>
<dbReference type="PaxDb" id="284590-Q6CKG7"/>
<dbReference type="InterPro" id="IPR001608">
    <property type="entry name" value="Ala_racemase_N"/>
</dbReference>
<evidence type="ECO:0000256" key="6">
    <source>
        <dbReference type="ARBA" id="ARBA00022833"/>
    </source>
</evidence>
<dbReference type="InParanoid" id="Q6CKG7"/>
<keyword evidence="5" id="KW-0479">Metal-binding</keyword>
<proteinExistence type="inferred from homology"/>
<gene>
    <name evidence="15" type="ORF">KLLA0_F10813g</name>
</gene>
<dbReference type="Pfam" id="PF01168">
    <property type="entry name" value="Ala_racemase_N"/>
    <property type="match status" value="1"/>
</dbReference>
<dbReference type="EC" id="4.3.1.18" evidence="11"/>
<dbReference type="Proteomes" id="UP000000598">
    <property type="component" value="Chromosome F"/>
</dbReference>